<feature type="transmembrane region" description="Helical" evidence="10">
    <location>
        <begin position="324"/>
        <end position="341"/>
    </location>
</feature>
<feature type="transmembrane region" description="Helical" evidence="10">
    <location>
        <begin position="525"/>
        <end position="548"/>
    </location>
</feature>
<dbReference type="Pfam" id="PF00209">
    <property type="entry name" value="SNF"/>
    <property type="match status" value="1"/>
</dbReference>
<feature type="transmembrane region" description="Helical" evidence="10">
    <location>
        <begin position="281"/>
        <end position="304"/>
    </location>
</feature>
<keyword evidence="8" id="KW-0769">Symport</keyword>
<keyword evidence="4 10" id="KW-1133">Transmembrane helix</keyword>
<keyword evidence="7" id="KW-1015">Disulfide bond</keyword>
<dbReference type="GO" id="GO:0006865">
    <property type="term" value="P:amino acid transport"/>
    <property type="evidence" value="ECO:0007669"/>
    <property type="project" value="TreeGrafter"/>
</dbReference>
<feature type="disulfide bond" evidence="7">
    <location>
        <begin position="183"/>
        <end position="190"/>
    </location>
</feature>
<sequence length="643" mass="71638">MQKEDEEIEAAEKRLEPEAEPMLNSTPMRLLPKEADDGQKPPPYEDCQLVEAPAIGRETWNQKIDFLLAVVGFAVDLGNVWRFPYICYRNGGGAFLVPYLVMYIFGGLPLFYMELALGQYQRCGCITVWKRICPMFKGVGIGICIAGTYVAFYYNTIMAWALYFLYQSIACTFNGGVLPWMTCQPDEPRCRTFEQKLNNSDIGKNCTTGENGTCTLSSSEVFFYKKVLEIQNSNGIGDVGGVKPEIAICLVIVFAIVYFSIWKGVKSSGKAVWFTATMPYIVLLILLIRGLMLEGSMGGIWYYLTPKWERLLDVQVWNDAASQIFFSLGPGFGVLLALSSYNKFNNNCYADAMITSSINCCTSFLAGFVVFSVLGNMAYRLGKDMDTVASEGPGLVFMAYPEAIGTLRGSVFWAILFFIMLITLGLDSTYGGLEAIITGILDEFPKLQRRRELFVLGLIVYCFIGGLATTTYGGFYVLNLLDQHGAPISLLFIVCVEGVALCWFYGHKRFSADVKKMLGFAPGPYWQICWTFISPVFLMAIFIANLIFYESRPVMVLGEAIPFPKWAIGIGWMITMSSLVMVPVYFFYKLAITPGTLKERFMKISQPEELPPHVEVLPLELLGSGAGKADGVEDNQQQEPTAV</sequence>
<comment type="similarity">
    <text evidence="8">Belongs to the sodium:neurotransmitter symporter (SNF) (TC 2.A.22) family.</text>
</comment>
<dbReference type="GO" id="GO:0043005">
    <property type="term" value="C:neuron projection"/>
    <property type="evidence" value="ECO:0007669"/>
    <property type="project" value="TreeGrafter"/>
</dbReference>
<feature type="transmembrane region" description="Helical" evidence="10">
    <location>
        <begin position="96"/>
        <end position="117"/>
    </location>
</feature>
<dbReference type="GO" id="GO:0098793">
    <property type="term" value="C:presynapse"/>
    <property type="evidence" value="ECO:0007669"/>
    <property type="project" value="GOC"/>
</dbReference>
<feature type="transmembrane region" description="Helical" evidence="10">
    <location>
        <begin position="138"/>
        <end position="166"/>
    </location>
</feature>
<evidence type="ECO:0000256" key="1">
    <source>
        <dbReference type="ARBA" id="ARBA00004141"/>
    </source>
</evidence>
<keyword evidence="12" id="KW-1185">Reference proteome</keyword>
<feature type="region of interest" description="Disordered" evidence="9">
    <location>
        <begin position="1"/>
        <end position="39"/>
    </location>
</feature>
<feature type="binding site" evidence="6">
    <location>
        <position position="427"/>
    </location>
    <ligand>
        <name>Na(+)</name>
        <dbReference type="ChEBI" id="CHEBI:29101"/>
        <label>1</label>
    </ligand>
</feature>
<evidence type="ECO:0000256" key="5">
    <source>
        <dbReference type="ARBA" id="ARBA00023136"/>
    </source>
</evidence>
<evidence type="ECO:0000256" key="10">
    <source>
        <dbReference type="SAM" id="Phobius"/>
    </source>
</evidence>
<evidence type="ECO:0000256" key="4">
    <source>
        <dbReference type="ARBA" id="ARBA00022989"/>
    </source>
</evidence>
<feature type="transmembrane region" description="Helical" evidence="10">
    <location>
        <begin position="66"/>
        <end position="84"/>
    </location>
</feature>
<dbReference type="NCBIfam" id="NF037979">
    <property type="entry name" value="Na_transp"/>
    <property type="match status" value="1"/>
</dbReference>
<dbReference type="PROSITE" id="PS00610">
    <property type="entry name" value="NA_NEUROTRAN_SYMP_1"/>
    <property type="match status" value="1"/>
</dbReference>
<dbReference type="OrthoDB" id="6581954at2759"/>
<dbReference type="PANTHER" id="PTHR11616">
    <property type="entry name" value="SODIUM/CHLORIDE DEPENDENT TRANSPORTER"/>
    <property type="match status" value="1"/>
</dbReference>
<proteinExistence type="inferred from homology"/>
<dbReference type="EMBL" id="NIVC01002872">
    <property type="protein sequence ID" value="PAA54675.1"/>
    <property type="molecule type" value="Genomic_DNA"/>
</dbReference>
<feature type="transmembrane region" description="Helical" evidence="10">
    <location>
        <begin position="411"/>
        <end position="433"/>
    </location>
</feature>
<feature type="transmembrane region" description="Helical" evidence="10">
    <location>
        <begin position="242"/>
        <end position="261"/>
    </location>
</feature>
<feature type="binding site" evidence="6">
    <location>
        <position position="428"/>
    </location>
    <ligand>
        <name>Na(+)</name>
        <dbReference type="ChEBI" id="CHEBI:29101"/>
        <label>1</label>
    </ligand>
</feature>
<dbReference type="SUPFAM" id="SSF161070">
    <property type="entry name" value="SNF-like"/>
    <property type="match status" value="1"/>
</dbReference>
<dbReference type="GO" id="GO:0005886">
    <property type="term" value="C:plasma membrane"/>
    <property type="evidence" value="ECO:0007669"/>
    <property type="project" value="TreeGrafter"/>
</dbReference>
<feature type="transmembrane region" description="Helical" evidence="10">
    <location>
        <begin position="353"/>
        <end position="375"/>
    </location>
</feature>
<evidence type="ECO:0000256" key="3">
    <source>
        <dbReference type="ARBA" id="ARBA00022692"/>
    </source>
</evidence>
<feature type="transmembrane region" description="Helical" evidence="10">
    <location>
        <begin position="453"/>
        <end position="478"/>
    </location>
</feature>
<dbReference type="PRINTS" id="PR00176">
    <property type="entry name" value="NANEUSMPORT"/>
</dbReference>
<comment type="subcellular location">
    <subcellularLocation>
        <location evidence="1">Membrane</location>
        <topology evidence="1">Multi-pass membrane protein</topology>
    </subcellularLocation>
</comment>
<reference evidence="11 12" key="1">
    <citation type="submission" date="2017-06" db="EMBL/GenBank/DDBJ databases">
        <title>A platform for efficient transgenesis in Macrostomum lignano, a flatworm model organism for stem cell research.</title>
        <authorList>
            <person name="Berezikov E."/>
        </authorList>
    </citation>
    <scope>NUCLEOTIDE SEQUENCE [LARGE SCALE GENOMIC DNA]</scope>
    <source>
        <strain evidence="11">DV1</strain>
        <tissue evidence="11">Whole organism</tissue>
    </source>
</reference>
<feature type="binding site" evidence="6">
    <location>
        <position position="75"/>
    </location>
    <ligand>
        <name>Na(+)</name>
        <dbReference type="ChEBI" id="CHEBI:29101"/>
        <label>1</label>
    </ligand>
</feature>
<keyword evidence="5 10" id="KW-0472">Membrane</keyword>
<gene>
    <name evidence="11" type="ORF">BOX15_Mlig016702g3</name>
</gene>
<dbReference type="InterPro" id="IPR037272">
    <property type="entry name" value="SNS_sf"/>
</dbReference>
<feature type="transmembrane region" description="Helical" evidence="10">
    <location>
        <begin position="568"/>
        <end position="588"/>
    </location>
</feature>
<evidence type="ECO:0000256" key="7">
    <source>
        <dbReference type="PIRSR" id="PIRSR600175-2"/>
    </source>
</evidence>
<feature type="binding site" evidence="6">
    <location>
        <position position="72"/>
    </location>
    <ligand>
        <name>Na(+)</name>
        <dbReference type="ChEBI" id="CHEBI:29101"/>
        <label>1</label>
    </ligand>
</feature>
<comment type="caution">
    <text evidence="11">The sequence shown here is derived from an EMBL/GenBank/DDBJ whole genome shotgun (WGS) entry which is preliminary data.</text>
</comment>
<dbReference type="GO" id="GO:0051378">
    <property type="term" value="F:serotonin binding"/>
    <property type="evidence" value="ECO:0007669"/>
    <property type="project" value="TreeGrafter"/>
</dbReference>
<feature type="binding site" evidence="6">
    <location>
        <position position="327"/>
    </location>
    <ligand>
        <name>Na(+)</name>
        <dbReference type="ChEBI" id="CHEBI:29101"/>
        <label>1</label>
    </ligand>
</feature>
<name>A0A267DZF7_9PLAT</name>
<dbReference type="STRING" id="282301.A0A267DZF7"/>
<keyword evidence="6" id="KW-0915">Sodium</keyword>
<evidence type="ECO:0000256" key="2">
    <source>
        <dbReference type="ARBA" id="ARBA00022448"/>
    </source>
</evidence>
<dbReference type="GO" id="GO:0005335">
    <property type="term" value="F:serotonin:sodium:chloride symporter activity"/>
    <property type="evidence" value="ECO:0007669"/>
    <property type="project" value="TreeGrafter"/>
</dbReference>
<evidence type="ECO:0000256" key="8">
    <source>
        <dbReference type="RuleBase" id="RU003732"/>
    </source>
</evidence>
<protein>
    <recommendedName>
        <fullName evidence="8">Transporter</fullName>
    </recommendedName>
</protein>
<keyword evidence="2 8" id="KW-0813">Transport</keyword>
<dbReference type="InterPro" id="IPR000175">
    <property type="entry name" value="Na/ntran_symport"/>
</dbReference>
<organism evidence="11 12">
    <name type="scientific">Macrostomum lignano</name>
    <dbReference type="NCBI Taxonomy" id="282301"/>
    <lineage>
        <taxon>Eukaryota</taxon>
        <taxon>Metazoa</taxon>
        <taxon>Spiralia</taxon>
        <taxon>Lophotrochozoa</taxon>
        <taxon>Platyhelminthes</taxon>
        <taxon>Rhabditophora</taxon>
        <taxon>Macrostomorpha</taxon>
        <taxon>Macrostomida</taxon>
        <taxon>Macrostomidae</taxon>
        <taxon>Macrostomum</taxon>
    </lineage>
</organism>
<dbReference type="PROSITE" id="PS50267">
    <property type="entry name" value="NA_NEUROTRAN_SYMP_3"/>
    <property type="match status" value="1"/>
</dbReference>
<feature type="binding site" evidence="6">
    <location>
        <position position="424"/>
    </location>
    <ligand>
        <name>Na(+)</name>
        <dbReference type="ChEBI" id="CHEBI:29101"/>
        <label>1</label>
    </ligand>
</feature>
<keyword evidence="6" id="KW-0479">Metal-binding</keyword>
<dbReference type="PANTHER" id="PTHR11616:SF279">
    <property type="entry name" value="SODIUM-DEPENDENT SEROTONIN TRANSPORTER"/>
    <property type="match status" value="1"/>
</dbReference>
<evidence type="ECO:0000256" key="9">
    <source>
        <dbReference type="SAM" id="MobiDB-lite"/>
    </source>
</evidence>
<feature type="binding site" evidence="6">
    <location>
        <position position="74"/>
    </location>
    <ligand>
        <name>Na(+)</name>
        <dbReference type="ChEBI" id="CHEBI:29101"/>
        <label>1</label>
    </ligand>
</feature>
<evidence type="ECO:0000313" key="12">
    <source>
        <dbReference type="Proteomes" id="UP000215902"/>
    </source>
</evidence>
<dbReference type="AlphaFoldDB" id="A0A267DZF7"/>
<accession>A0A267DZF7</accession>
<evidence type="ECO:0000256" key="6">
    <source>
        <dbReference type="PIRSR" id="PIRSR600175-1"/>
    </source>
</evidence>
<dbReference type="Proteomes" id="UP000215902">
    <property type="component" value="Unassembled WGS sequence"/>
</dbReference>
<keyword evidence="3 8" id="KW-0812">Transmembrane</keyword>
<feature type="binding site" evidence="6">
    <location>
        <position position="359"/>
    </location>
    <ligand>
        <name>Na(+)</name>
        <dbReference type="ChEBI" id="CHEBI:29101"/>
        <label>1</label>
    </ligand>
</feature>
<feature type="binding site" evidence="6">
    <location>
        <position position="79"/>
    </location>
    <ligand>
        <name>Na(+)</name>
        <dbReference type="ChEBI" id="CHEBI:29101"/>
        <label>1</label>
    </ligand>
</feature>
<evidence type="ECO:0000313" key="11">
    <source>
        <dbReference type="EMBL" id="PAA54675.1"/>
    </source>
</evidence>
<feature type="transmembrane region" description="Helical" evidence="10">
    <location>
        <begin position="484"/>
        <end position="505"/>
    </location>
</feature>
<dbReference type="GO" id="GO:0046872">
    <property type="term" value="F:metal ion binding"/>
    <property type="evidence" value="ECO:0007669"/>
    <property type="project" value="UniProtKB-KW"/>
</dbReference>